<keyword evidence="4 10" id="KW-0812">Transmembrane</keyword>
<protein>
    <recommendedName>
        <fullName evidence="10">Odorant receptor</fullName>
    </recommendedName>
</protein>
<evidence type="ECO:0000256" key="1">
    <source>
        <dbReference type="ARBA" id="ARBA00004651"/>
    </source>
</evidence>
<comment type="caution">
    <text evidence="10">Lacks conserved residue(s) required for the propagation of feature annotation.</text>
</comment>
<evidence type="ECO:0000256" key="6">
    <source>
        <dbReference type="ARBA" id="ARBA00022989"/>
    </source>
</evidence>
<dbReference type="GO" id="GO:0005549">
    <property type="term" value="F:odorant binding"/>
    <property type="evidence" value="ECO:0007669"/>
    <property type="project" value="InterPro"/>
</dbReference>
<evidence type="ECO:0000313" key="11">
    <source>
        <dbReference type="EMBL" id="KAK1137077.1"/>
    </source>
</evidence>
<organism evidence="11 12">
    <name type="scientific">Melipona bicolor</name>
    <dbReference type="NCBI Taxonomy" id="60889"/>
    <lineage>
        <taxon>Eukaryota</taxon>
        <taxon>Metazoa</taxon>
        <taxon>Ecdysozoa</taxon>
        <taxon>Arthropoda</taxon>
        <taxon>Hexapoda</taxon>
        <taxon>Insecta</taxon>
        <taxon>Pterygota</taxon>
        <taxon>Neoptera</taxon>
        <taxon>Endopterygota</taxon>
        <taxon>Hymenoptera</taxon>
        <taxon>Apocrita</taxon>
        <taxon>Aculeata</taxon>
        <taxon>Apoidea</taxon>
        <taxon>Anthophila</taxon>
        <taxon>Apidae</taxon>
        <taxon>Melipona</taxon>
    </lineage>
</organism>
<dbReference type="PANTHER" id="PTHR21137">
    <property type="entry name" value="ODORANT RECEPTOR"/>
    <property type="match status" value="1"/>
</dbReference>
<comment type="similarity">
    <text evidence="10">Belongs to the insect chemoreceptor superfamily. Heteromeric odorant receptor channel (TC 1.A.69) family.</text>
</comment>
<dbReference type="Pfam" id="PF02949">
    <property type="entry name" value="7tm_6"/>
    <property type="match status" value="2"/>
</dbReference>
<proteinExistence type="inferred from homology"/>
<evidence type="ECO:0000256" key="2">
    <source>
        <dbReference type="ARBA" id="ARBA00022475"/>
    </source>
</evidence>
<dbReference type="Proteomes" id="UP001177670">
    <property type="component" value="Unassembled WGS sequence"/>
</dbReference>
<dbReference type="EMBL" id="JAHYIQ010000001">
    <property type="protein sequence ID" value="KAK1137077.1"/>
    <property type="molecule type" value="Genomic_DNA"/>
</dbReference>
<evidence type="ECO:0000256" key="9">
    <source>
        <dbReference type="ARBA" id="ARBA00023224"/>
    </source>
</evidence>
<feature type="transmembrane region" description="Helical" evidence="10">
    <location>
        <begin position="336"/>
        <end position="358"/>
    </location>
</feature>
<accession>A0AA40GG35</accession>
<dbReference type="InterPro" id="IPR004117">
    <property type="entry name" value="7tm6_olfct_rcpt"/>
</dbReference>
<feature type="transmembrane region" description="Helical" evidence="10">
    <location>
        <begin position="164"/>
        <end position="182"/>
    </location>
</feature>
<evidence type="ECO:0000313" key="12">
    <source>
        <dbReference type="Proteomes" id="UP001177670"/>
    </source>
</evidence>
<gene>
    <name evidence="11" type="ORF">K0M31_001604</name>
</gene>
<feature type="transmembrane region" description="Helical" evidence="10">
    <location>
        <begin position="306"/>
        <end position="330"/>
    </location>
</feature>
<evidence type="ECO:0000256" key="10">
    <source>
        <dbReference type="RuleBase" id="RU351113"/>
    </source>
</evidence>
<evidence type="ECO:0000256" key="3">
    <source>
        <dbReference type="ARBA" id="ARBA00022606"/>
    </source>
</evidence>
<sequence length="457" mass="53150">MATLGAYVLKPIIANISRNVSDRILPFNMWVDLPLTVTPYYEITFVLQAKTSNIVRTIFICHISGCLCQLLMFTYSCDCIIRESLNIAIAVYRGPWPFLPSTTSGRMMRKDLTIVIMRSSVPCYLTGRGFFIVSLETYTNENFWHFNYDQYENSILADAKRMCIYFVCVFSLFSQVTVFSYMTRPFISNIGRNKSERVLIFNMHLDLPLSISPYYEIMYLIQALALYQNGVCYLCIDDIFCLMCLHVASQFRMLQYRIANVPSLKEKDKLDQNANEDASNKCYAIFKNCIQQHQTLIEFSTMLEEIFTIIVLGQVLTFSILICFIGYQALLVELPLSWRISLVLYLTSNIWQLWIFTYSCDFMAQESMNIANAAYTAPWIYLPMDRFGKMIRKDLQLVIMRSRRACYLTACGFFPISLETFTKFTISSQSRNMMQRQSKRRAQRILLPTLTLKLILN</sequence>
<keyword evidence="5 10" id="KW-0552">Olfaction</keyword>
<comment type="subcellular location">
    <subcellularLocation>
        <location evidence="1 10">Cell membrane</location>
        <topology evidence="1 10">Multi-pass membrane protein</topology>
    </subcellularLocation>
</comment>
<reference evidence="11" key="1">
    <citation type="submission" date="2021-10" db="EMBL/GenBank/DDBJ databases">
        <title>Melipona bicolor Genome sequencing and assembly.</title>
        <authorList>
            <person name="Araujo N.S."/>
            <person name="Arias M.C."/>
        </authorList>
    </citation>
    <scope>NUCLEOTIDE SEQUENCE</scope>
    <source>
        <strain evidence="11">USP_2M_L1-L4_2017</strain>
        <tissue evidence="11">Whole body</tissue>
    </source>
</reference>
<keyword evidence="2" id="KW-1003">Cell membrane</keyword>
<evidence type="ECO:0000256" key="5">
    <source>
        <dbReference type="ARBA" id="ARBA00022725"/>
    </source>
</evidence>
<evidence type="ECO:0000256" key="4">
    <source>
        <dbReference type="ARBA" id="ARBA00022692"/>
    </source>
</evidence>
<keyword evidence="7 10" id="KW-0472">Membrane</keyword>
<dbReference type="GO" id="GO:0007165">
    <property type="term" value="P:signal transduction"/>
    <property type="evidence" value="ECO:0007669"/>
    <property type="project" value="UniProtKB-KW"/>
</dbReference>
<dbReference type="PANTHER" id="PTHR21137:SF35">
    <property type="entry name" value="ODORANT RECEPTOR 19A-RELATED"/>
    <property type="match status" value="1"/>
</dbReference>
<dbReference type="GO" id="GO:0005886">
    <property type="term" value="C:plasma membrane"/>
    <property type="evidence" value="ECO:0007669"/>
    <property type="project" value="UniProtKB-SubCell"/>
</dbReference>
<dbReference type="AlphaFoldDB" id="A0AA40GG35"/>
<keyword evidence="6 10" id="KW-1133">Transmembrane helix</keyword>
<keyword evidence="3 10" id="KW-0716">Sensory transduction</keyword>
<evidence type="ECO:0000256" key="8">
    <source>
        <dbReference type="ARBA" id="ARBA00023170"/>
    </source>
</evidence>
<comment type="caution">
    <text evidence="11">The sequence shown here is derived from an EMBL/GenBank/DDBJ whole genome shotgun (WGS) entry which is preliminary data.</text>
</comment>
<evidence type="ECO:0000256" key="7">
    <source>
        <dbReference type="ARBA" id="ARBA00023136"/>
    </source>
</evidence>
<keyword evidence="8 10" id="KW-0675">Receptor</keyword>
<dbReference type="GO" id="GO:0004984">
    <property type="term" value="F:olfactory receptor activity"/>
    <property type="evidence" value="ECO:0007669"/>
    <property type="project" value="InterPro"/>
</dbReference>
<name>A0AA40GG35_9HYME</name>
<keyword evidence="9 10" id="KW-0807">Transducer</keyword>
<keyword evidence="12" id="KW-1185">Reference proteome</keyword>